<keyword evidence="2" id="KW-1185">Reference proteome</keyword>
<gene>
    <name evidence="1" type="ORF">HMPREF9442_01075</name>
</gene>
<dbReference type="RefSeq" id="WP_008625875.1">
    <property type="nucleotide sequence ID" value="NZ_GL883828.1"/>
</dbReference>
<name>F3QSB8_9BACT</name>
<evidence type="ECO:0000313" key="1">
    <source>
        <dbReference type="EMBL" id="EGG55459.1"/>
    </source>
</evidence>
<dbReference type="GeneID" id="98399182"/>
<sequence>MAKIIQAVRTAERPVSPFMWGFLWDGSCAFWVFPEDGKTCSSHLKIVWRRLKNRSAEIEKSFGAENLRGKMNAEIWHVDIYFIIFATEKAIGHHEKKKYSFFPFIFIVCGLGLRRPFG</sequence>
<comment type="caution">
    <text evidence="1">The sequence shown here is derived from an EMBL/GenBank/DDBJ whole genome shotgun (WGS) entry which is preliminary data.</text>
</comment>
<dbReference type="Proteomes" id="UP000005546">
    <property type="component" value="Unassembled WGS sequence"/>
</dbReference>
<protein>
    <submittedName>
        <fullName evidence="1">Conserved domain protein</fullName>
    </submittedName>
</protein>
<dbReference type="HOGENOM" id="CLU_2070842_0_0_10"/>
<dbReference type="EMBL" id="AFBR01000025">
    <property type="protein sequence ID" value="EGG55459.1"/>
    <property type="molecule type" value="Genomic_DNA"/>
</dbReference>
<dbReference type="AlphaFoldDB" id="F3QSB8"/>
<evidence type="ECO:0000313" key="2">
    <source>
        <dbReference type="Proteomes" id="UP000005546"/>
    </source>
</evidence>
<dbReference type="STRING" id="762982.HMPREF9442_01075"/>
<reference evidence="1 2" key="1">
    <citation type="submission" date="2011-02" db="EMBL/GenBank/DDBJ databases">
        <authorList>
            <person name="Weinstock G."/>
            <person name="Sodergren E."/>
            <person name="Clifton S."/>
            <person name="Fulton L."/>
            <person name="Fulton B."/>
            <person name="Courtney L."/>
            <person name="Fronick C."/>
            <person name="Harrison M."/>
            <person name="Strong C."/>
            <person name="Farmer C."/>
            <person name="Delahaunty K."/>
            <person name="Markovic C."/>
            <person name="Hall O."/>
            <person name="Minx P."/>
            <person name="Tomlinson C."/>
            <person name="Mitreva M."/>
            <person name="Hou S."/>
            <person name="Chen J."/>
            <person name="Wollam A."/>
            <person name="Pepin K.H."/>
            <person name="Johnson M."/>
            <person name="Bhonagiri V."/>
            <person name="Zhang X."/>
            <person name="Suruliraj S."/>
            <person name="Warren W."/>
            <person name="Chinwalla A."/>
            <person name="Mardis E.R."/>
            <person name="Wilson R.K."/>
        </authorList>
    </citation>
    <scope>NUCLEOTIDE SEQUENCE [LARGE SCALE GENOMIC DNA]</scope>
    <source>
        <strain evidence="1 2">YIT 11841</strain>
    </source>
</reference>
<organism evidence="1 2">
    <name type="scientific">Paraprevotella xylaniphila YIT 11841</name>
    <dbReference type="NCBI Taxonomy" id="762982"/>
    <lineage>
        <taxon>Bacteria</taxon>
        <taxon>Pseudomonadati</taxon>
        <taxon>Bacteroidota</taxon>
        <taxon>Bacteroidia</taxon>
        <taxon>Bacteroidales</taxon>
        <taxon>Prevotellaceae</taxon>
        <taxon>Paraprevotella</taxon>
    </lineage>
</organism>
<proteinExistence type="predicted"/>
<accession>F3QSB8</accession>